<dbReference type="NCBIfam" id="TIGR00614">
    <property type="entry name" value="recQ_fam"/>
    <property type="match status" value="1"/>
</dbReference>
<evidence type="ECO:0000256" key="11">
    <source>
        <dbReference type="ARBA" id="ARBA00022840"/>
    </source>
</evidence>
<evidence type="ECO:0000256" key="2">
    <source>
        <dbReference type="ARBA" id="ARBA00004123"/>
    </source>
</evidence>
<sequence>MATKATFKGFTFFKRPNGQFVPPPPSKPPGKSASASTPGLLRTPSSTSTNTNGDGRLQSSIRTFTNPPPAKPVATVPPQGHPALTTNTSTPPAAHSHNSVGATPPGSSNSNWSKRKRKSQEIPVTQTLPPVILTPRHKKVANTSAEAKENAADSDDEILPARKRRSMVLQSDDEEEVEKVSVVMDTPPKAPPATQPVRPLSQLQPTLRQCDGSVSGASTTLQPMVSTSSSGVTRHSDSLKSTGQRKCSLPNTDSIQSKISVMPRSNSSHFSGRQSGAVHPARPRSSASDRVQSTLSTGGSHHSSSVSDRVCSAVPGVQASSHQPVSSASAFASRSATEQDEVQRTELRSLLLRVADEVCDIICSASTAALMNLGVSDYTRLQTLLAVRKQIKDKSPEQLVSSSSPAASHPQITSHSGPGRTNLHTPRLSMSSYRLADNTNSGRHNTSSDVSTVQGQFMSPPLASSSAVKKVPAKQVQPTMESPVPCGDSFFDDETAYTQSHMTYMRGFRNSPQVSPSVSGAIPSATAQVSGSSRVQELQSESPIVISEDTVAKNLYGGGDYDFDDFSDDIDLGENEASHSRNVKENMGTGPSDDIVDEFDEFDGDRFEFDDRDWGVDETAGTGAESPVSTASTINTENGNTTAGTAVEAYVPMFGSTDKDDGSTGEFDGEQFPHSKELRNMFHMIFGLREFRHNQLQAINAALLGNDCFILMPTGGGKSLCYQLPALVTHGVSIIVSPLRALIQDQVQRLITFDVPAAHLSGDLDSAQANNVYSQLYQREPGLKLLYVTPEKISASDKLHNCLQSLYRRQLLDRFVIDEAHCVSQWGHDFRPDYKKLNVLRTKYPGVPMMALTATATPRVRRDIIHQLDMRQPKWFMQSFNRRNLKYSVRPKKPSNATADAIELIKTKFKRDCGIIYCLSRKECDNVAADLQRAGIEAASYHAGLGDAERIQVQERWLNGDNCKVICATIAFGMGIDKADVRFVIHYSLPKSVEGYYQEAGRAGRDGMLAHCILFYTYSDVKRLRRIIDMDQAATYDSKRVHIDNLYRMVQYCENIADCRRSQVLHYFGEHHFDRDRCNDFPGAICDNCSSKDSFSIRDVTDDAREVVRCVREITNGRGNSNHTLLHLIEIFKGSQNSRIKDQGHDRLPLHGRGAAYSRGDAERLMRKLVIEGVLVEDLKITAADTAACYVRLGPKAASLMQDQMKVEMPVQGGRKRSEVCRIGQEPQTSRQQLVEECYKELIALAKTIATEHGSKNYALIFPNPMLWQLAEKTPLTVEEMKREIDGLPETKINKYGAHRLLDVTTKYCVMLASLAEESAQGGGGTAADAGEDWSSP</sequence>
<dbReference type="GO" id="GO:0005634">
    <property type="term" value="C:nucleus"/>
    <property type="evidence" value="ECO:0007669"/>
    <property type="project" value="UniProtKB-SubCell"/>
</dbReference>
<evidence type="ECO:0000256" key="9">
    <source>
        <dbReference type="ARBA" id="ARBA00022806"/>
    </source>
</evidence>
<keyword evidence="26" id="KW-1185">Reference proteome</keyword>
<evidence type="ECO:0000256" key="8">
    <source>
        <dbReference type="ARBA" id="ARBA00022801"/>
    </source>
</evidence>
<evidence type="ECO:0000256" key="19">
    <source>
        <dbReference type="ARBA" id="ARBA00049360"/>
    </source>
</evidence>
<dbReference type="FunFam" id="3.40.50.300:FF:000537">
    <property type="entry name" value="Bloom syndrome RecQ-like helicase"/>
    <property type="match status" value="1"/>
</dbReference>
<evidence type="ECO:0000256" key="6">
    <source>
        <dbReference type="ARBA" id="ARBA00022741"/>
    </source>
</evidence>
<feature type="region of interest" description="Disordered" evidence="21">
    <location>
        <begin position="576"/>
        <end position="595"/>
    </location>
</feature>
<comment type="cofactor">
    <cofactor evidence="1">
        <name>Zn(2+)</name>
        <dbReference type="ChEBI" id="CHEBI:29105"/>
    </cofactor>
</comment>
<feature type="compositionally biased region" description="Polar residues" evidence="21">
    <location>
        <begin position="84"/>
        <end position="101"/>
    </location>
</feature>
<evidence type="ECO:0000256" key="3">
    <source>
        <dbReference type="ARBA" id="ARBA00005446"/>
    </source>
</evidence>
<accession>A0ABD0K2R3</accession>
<protein>
    <recommendedName>
        <fullName evidence="20">RecQ-like DNA helicase BLM</fullName>
        <ecNumber evidence="17">5.6.2.4</ecNumber>
    </recommendedName>
    <alternativeName>
        <fullName evidence="18">DNA 3'-5' helicase BLM</fullName>
    </alternativeName>
</protein>
<feature type="domain" description="HRDC" evidence="22">
    <location>
        <begin position="1232"/>
        <end position="1315"/>
    </location>
</feature>
<name>A0ABD0K2R3_9CAEN</name>
<dbReference type="Proteomes" id="UP001519460">
    <property type="component" value="Unassembled WGS sequence"/>
</dbReference>
<dbReference type="GO" id="GO:0006260">
    <property type="term" value="P:DNA replication"/>
    <property type="evidence" value="ECO:0007669"/>
    <property type="project" value="UniProtKB-KW"/>
</dbReference>
<dbReference type="InterPro" id="IPR036388">
    <property type="entry name" value="WH-like_DNA-bd_sf"/>
</dbReference>
<dbReference type="Gene3D" id="1.10.150.80">
    <property type="entry name" value="HRDC domain"/>
    <property type="match status" value="1"/>
</dbReference>
<evidence type="ECO:0000256" key="7">
    <source>
        <dbReference type="ARBA" id="ARBA00022763"/>
    </source>
</evidence>
<dbReference type="InterPro" id="IPR036390">
    <property type="entry name" value="WH_DNA-bd_sf"/>
</dbReference>
<keyword evidence="5" id="KW-0479">Metal-binding</keyword>
<dbReference type="GO" id="GO:0005524">
    <property type="term" value="F:ATP binding"/>
    <property type="evidence" value="ECO:0007669"/>
    <property type="project" value="UniProtKB-KW"/>
</dbReference>
<feature type="region of interest" description="Disordered" evidence="21">
    <location>
        <begin position="610"/>
        <end position="640"/>
    </location>
</feature>
<dbReference type="InterPro" id="IPR004589">
    <property type="entry name" value="DNA_helicase_ATP-dep_RecQ"/>
</dbReference>
<evidence type="ECO:0000256" key="20">
    <source>
        <dbReference type="ARBA" id="ARBA00073450"/>
    </source>
</evidence>
<dbReference type="GO" id="GO:0016787">
    <property type="term" value="F:hydrolase activity"/>
    <property type="evidence" value="ECO:0007669"/>
    <property type="project" value="UniProtKB-KW"/>
</dbReference>
<dbReference type="InterPro" id="IPR044876">
    <property type="entry name" value="HRDC_dom_sf"/>
</dbReference>
<dbReference type="InterPro" id="IPR001650">
    <property type="entry name" value="Helicase_C-like"/>
</dbReference>
<dbReference type="SMART" id="SM00956">
    <property type="entry name" value="RQC"/>
    <property type="match status" value="1"/>
</dbReference>
<gene>
    <name evidence="25" type="ORF">BaRGS_00027399</name>
</gene>
<evidence type="ECO:0000259" key="22">
    <source>
        <dbReference type="PROSITE" id="PS50967"/>
    </source>
</evidence>
<evidence type="ECO:0000256" key="13">
    <source>
        <dbReference type="ARBA" id="ARBA00023204"/>
    </source>
</evidence>
<keyword evidence="14" id="KW-0413">Isomerase</keyword>
<dbReference type="SMART" id="SM00487">
    <property type="entry name" value="DEXDc"/>
    <property type="match status" value="1"/>
</dbReference>
<dbReference type="InterPro" id="IPR027417">
    <property type="entry name" value="P-loop_NTPase"/>
</dbReference>
<dbReference type="FunFam" id="1.10.10.10:FF:000495">
    <property type="entry name" value="RecQ family helicase MusN"/>
    <property type="match status" value="1"/>
</dbReference>
<keyword evidence="15" id="KW-0539">Nucleus</keyword>
<evidence type="ECO:0000256" key="15">
    <source>
        <dbReference type="ARBA" id="ARBA00023242"/>
    </source>
</evidence>
<dbReference type="Pfam" id="PF09382">
    <property type="entry name" value="RQC"/>
    <property type="match status" value="1"/>
</dbReference>
<keyword evidence="4" id="KW-0235">DNA replication</keyword>
<reference evidence="25 26" key="1">
    <citation type="journal article" date="2023" name="Sci. Data">
        <title>Genome assembly of the Korean intertidal mud-creeper Batillaria attramentaria.</title>
        <authorList>
            <person name="Patra A.K."/>
            <person name="Ho P.T."/>
            <person name="Jun S."/>
            <person name="Lee S.J."/>
            <person name="Kim Y."/>
            <person name="Won Y.J."/>
        </authorList>
    </citation>
    <scope>NUCLEOTIDE SEQUENCE [LARGE SCALE GENOMIC DNA]</scope>
    <source>
        <strain evidence="25">Wonlab-2016</strain>
    </source>
</reference>
<feature type="compositionally biased region" description="Low complexity" evidence="21">
    <location>
        <begin position="1"/>
        <end position="14"/>
    </location>
</feature>
<dbReference type="InterPro" id="IPR011545">
    <property type="entry name" value="DEAD/DEAH_box_helicase_dom"/>
</dbReference>
<evidence type="ECO:0000259" key="23">
    <source>
        <dbReference type="PROSITE" id="PS51192"/>
    </source>
</evidence>
<keyword evidence="6" id="KW-0547">Nucleotide-binding</keyword>
<keyword evidence="10" id="KW-0862">Zinc</keyword>
<dbReference type="Pfam" id="PF00271">
    <property type="entry name" value="Helicase_C"/>
    <property type="match status" value="1"/>
</dbReference>
<keyword evidence="9" id="KW-0347">Helicase</keyword>
<dbReference type="SUPFAM" id="SSF52540">
    <property type="entry name" value="P-loop containing nucleoside triphosphate hydrolases"/>
    <property type="match status" value="1"/>
</dbReference>
<dbReference type="PROSITE" id="PS51194">
    <property type="entry name" value="HELICASE_CTER"/>
    <property type="match status" value="1"/>
</dbReference>
<dbReference type="CDD" id="cd18794">
    <property type="entry name" value="SF2_C_RecQ"/>
    <property type="match status" value="1"/>
</dbReference>
<keyword evidence="8" id="KW-0378">Hydrolase</keyword>
<comment type="caution">
    <text evidence="25">The sequence shown here is derived from an EMBL/GenBank/DDBJ whole genome shotgun (WGS) entry which is preliminary data.</text>
</comment>
<dbReference type="PROSITE" id="PS51192">
    <property type="entry name" value="HELICASE_ATP_BIND_1"/>
    <property type="match status" value="1"/>
</dbReference>
<dbReference type="GO" id="GO:0046872">
    <property type="term" value="F:metal ion binding"/>
    <property type="evidence" value="ECO:0007669"/>
    <property type="project" value="UniProtKB-KW"/>
</dbReference>
<feature type="domain" description="Helicase ATP-binding" evidence="23">
    <location>
        <begin position="699"/>
        <end position="874"/>
    </location>
</feature>
<evidence type="ECO:0000256" key="18">
    <source>
        <dbReference type="ARBA" id="ARBA00044542"/>
    </source>
</evidence>
<comment type="similarity">
    <text evidence="3">Belongs to the helicase family. RecQ subfamily.</text>
</comment>
<evidence type="ECO:0000256" key="14">
    <source>
        <dbReference type="ARBA" id="ARBA00023235"/>
    </source>
</evidence>
<keyword evidence="12" id="KW-0238">DNA-binding</keyword>
<dbReference type="FunFam" id="3.40.50.300:FF:000340">
    <property type="entry name" value="Bloom syndrome, RecQ helicase"/>
    <property type="match status" value="1"/>
</dbReference>
<dbReference type="GO" id="GO:0003677">
    <property type="term" value="F:DNA binding"/>
    <property type="evidence" value="ECO:0007669"/>
    <property type="project" value="UniProtKB-KW"/>
</dbReference>
<keyword evidence="13" id="KW-0234">DNA repair</keyword>
<feature type="compositionally biased region" description="Low complexity" evidence="21">
    <location>
        <begin position="293"/>
        <end position="307"/>
    </location>
</feature>
<dbReference type="PANTHER" id="PTHR13710:SF153">
    <property type="entry name" value="RECQ-LIKE DNA HELICASE BLM"/>
    <property type="match status" value="1"/>
</dbReference>
<comment type="catalytic activity">
    <reaction evidence="19">
        <text>ATP + H2O = ADP + phosphate + H(+)</text>
        <dbReference type="Rhea" id="RHEA:13065"/>
        <dbReference type="ChEBI" id="CHEBI:15377"/>
        <dbReference type="ChEBI" id="CHEBI:15378"/>
        <dbReference type="ChEBI" id="CHEBI:30616"/>
        <dbReference type="ChEBI" id="CHEBI:43474"/>
        <dbReference type="ChEBI" id="CHEBI:456216"/>
    </reaction>
</comment>
<keyword evidence="7" id="KW-0227">DNA damage</keyword>
<dbReference type="SUPFAM" id="SSF47819">
    <property type="entry name" value="HRDC-like"/>
    <property type="match status" value="1"/>
</dbReference>
<feature type="compositionally biased region" description="Low complexity" evidence="21">
    <location>
        <begin position="326"/>
        <end position="336"/>
    </location>
</feature>
<comment type="catalytic activity">
    <reaction evidence="16">
        <text>Couples ATP hydrolysis with the unwinding of duplex DNA by translocating in the 3'-5' direction.</text>
        <dbReference type="EC" id="5.6.2.4"/>
    </reaction>
</comment>
<evidence type="ECO:0000256" key="16">
    <source>
        <dbReference type="ARBA" id="ARBA00034617"/>
    </source>
</evidence>
<evidence type="ECO:0000256" key="21">
    <source>
        <dbReference type="SAM" id="MobiDB-lite"/>
    </source>
</evidence>
<comment type="subcellular location">
    <subcellularLocation>
        <location evidence="2">Nucleus</location>
    </subcellularLocation>
</comment>
<feature type="domain" description="Helicase C-terminal" evidence="24">
    <location>
        <begin position="900"/>
        <end position="1047"/>
    </location>
</feature>
<dbReference type="SUPFAM" id="SSF46785">
    <property type="entry name" value="Winged helix' DNA-binding domain"/>
    <property type="match status" value="1"/>
</dbReference>
<feature type="compositionally biased region" description="Polar residues" evidence="21">
    <location>
        <begin position="398"/>
        <end position="416"/>
    </location>
</feature>
<evidence type="ECO:0000313" key="26">
    <source>
        <dbReference type="Proteomes" id="UP001519460"/>
    </source>
</evidence>
<evidence type="ECO:0000256" key="17">
    <source>
        <dbReference type="ARBA" id="ARBA00034808"/>
    </source>
</evidence>
<evidence type="ECO:0000256" key="1">
    <source>
        <dbReference type="ARBA" id="ARBA00001947"/>
    </source>
</evidence>
<dbReference type="SMART" id="SM00490">
    <property type="entry name" value="HELICc"/>
    <property type="match status" value="1"/>
</dbReference>
<dbReference type="InterPro" id="IPR018982">
    <property type="entry name" value="RQC_domain"/>
</dbReference>
<feature type="region of interest" description="Disordered" evidence="21">
    <location>
        <begin position="393"/>
        <end position="426"/>
    </location>
</feature>
<evidence type="ECO:0000256" key="5">
    <source>
        <dbReference type="ARBA" id="ARBA00022723"/>
    </source>
</evidence>
<dbReference type="Gene3D" id="1.10.10.10">
    <property type="entry name" value="Winged helix-like DNA-binding domain superfamily/Winged helix DNA-binding domain"/>
    <property type="match status" value="1"/>
</dbReference>
<proteinExistence type="inferred from homology"/>
<evidence type="ECO:0000313" key="25">
    <source>
        <dbReference type="EMBL" id="KAK7481319.1"/>
    </source>
</evidence>
<dbReference type="Pfam" id="PF00270">
    <property type="entry name" value="DEAD"/>
    <property type="match status" value="1"/>
</dbReference>
<keyword evidence="11" id="KW-0067">ATP-binding</keyword>
<dbReference type="EC" id="5.6.2.4" evidence="17"/>
<dbReference type="GO" id="GO:0043138">
    <property type="term" value="F:3'-5' DNA helicase activity"/>
    <property type="evidence" value="ECO:0007669"/>
    <property type="project" value="UniProtKB-EC"/>
</dbReference>
<feature type="compositionally biased region" description="Low complexity" evidence="21">
    <location>
        <begin position="29"/>
        <end position="39"/>
    </location>
</feature>
<dbReference type="InterPro" id="IPR002121">
    <property type="entry name" value="HRDC_dom"/>
</dbReference>
<feature type="region of interest" description="Disordered" evidence="21">
    <location>
        <begin position="1"/>
        <end position="161"/>
    </location>
</feature>
<evidence type="ECO:0000256" key="4">
    <source>
        <dbReference type="ARBA" id="ARBA00022705"/>
    </source>
</evidence>
<evidence type="ECO:0000256" key="10">
    <source>
        <dbReference type="ARBA" id="ARBA00022833"/>
    </source>
</evidence>
<feature type="non-terminal residue" evidence="25">
    <location>
        <position position="1337"/>
    </location>
</feature>
<dbReference type="InterPro" id="IPR014001">
    <property type="entry name" value="Helicase_ATP-bd"/>
</dbReference>
<feature type="region of interest" description="Disordered" evidence="21">
    <location>
        <begin position="209"/>
        <end position="342"/>
    </location>
</feature>
<feature type="compositionally biased region" description="Polar residues" evidence="21">
    <location>
        <begin position="215"/>
        <end position="274"/>
    </location>
</feature>
<evidence type="ECO:0000259" key="24">
    <source>
        <dbReference type="PROSITE" id="PS51194"/>
    </source>
</evidence>
<dbReference type="InterPro" id="IPR032284">
    <property type="entry name" value="RecQ_Zn-bd"/>
</dbReference>
<dbReference type="SMART" id="SM00341">
    <property type="entry name" value="HRDC"/>
    <property type="match status" value="1"/>
</dbReference>
<dbReference type="Gene3D" id="3.40.50.300">
    <property type="entry name" value="P-loop containing nucleotide triphosphate hydrolases"/>
    <property type="match status" value="2"/>
</dbReference>
<dbReference type="PROSITE" id="PS50967">
    <property type="entry name" value="HRDC"/>
    <property type="match status" value="1"/>
</dbReference>
<dbReference type="EMBL" id="JACVVK020000264">
    <property type="protein sequence ID" value="KAK7481319.1"/>
    <property type="molecule type" value="Genomic_DNA"/>
</dbReference>
<dbReference type="PANTHER" id="PTHR13710">
    <property type="entry name" value="DNA HELICASE RECQ FAMILY MEMBER"/>
    <property type="match status" value="1"/>
</dbReference>
<dbReference type="Pfam" id="PF00570">
    <property type="entry name" value="HRDC"/>
    <property type="match status" value="1"/>
</dbReference>
<dbReference type="GO" id="GO:0000724">
    <property type="term" value="P:double-strand break repair via homologous recombination"/>
    <property type="evidence" value="ECO:0007669"/>
    <property type="project" value="UniProtKB-ARBA"/>
</dbReference>
<evidence type="ECO:0000256" key="12">
    <source>
        <dbReference type="ARBA" id="ARBA00023125"/>
    </source>
</evidence>
<dbReference type="InterPro" id="IPR010997">
    <property type="entry name" value="HRDC-like_sf"/>
</dbReference>
<organism evidence="25 26">
    <name type="scientific">Batillaria attramentaria</name>
    <dbReference type="NCBI Taxonomy" id="370345"/>
    <lineage>
        <taxon>Eukaryota</taxon>
        <taxon>Metazoa</taxon>
        <taxon>Spiralia</taxon>
        <taxon>Lophotrochozoa</taxon>
        <taxon>Mollusca</taxon>
        <taxon>Gastropoda</taxon>
        <taxon>Caenogastropoda</taxon>
        <taxon>Sorbeoconcha</taxon>
        <taxon>Cerithioidea</taxon>
        <taxon>Batillariidae</taxon>
        <taxon>Batillaria</taxon>
    </lineage>
</organism>
<feature type="compositionally biased region" description="Polar residues" evidence="21">
    <location>
        <begin position="43"/>
        <end position="65"/>
    </location>
</feature>
<dbReference type="Pfam" id="PF16124">
    <property type="entry name" value="RecQ_Zn_bind"/>
    <property type="match status" value="1"/>
</dbReference>
<feature type="region of interest" description="Disordered" evidence="21">
    <location>
        <begin position="435"/>
        <end position="454"/>
    </location>
</feature>